<reference evidence="3 4" key="1">
    <citation type="submission" date="2020-08" db="EMBL/GenBank/DDBJ databases">
        <title>Genome sequence of Sphingomonas rhizophila KACC 19189T.</title>
        <authorList>
            <person name="Hyun D.-W."/>
            <person name="Bae J.-W."/>
        </authorList>
    </citation>
    <scope>NUCLEOTIDE SEQUENCE [LARGE SCALE GENOMIC DNA]</scope>
    <source>
        <strain evidence="3 4">KACC 19189</strain>
    </source>
</reference>
<dbReference type="InterPro" id="IPR004629">
    <property type="entry name" value="WecG_TagA_CpsF"/>
</dbReference>
<evidence type="ECO:0000256" key="2">
    <source>
        <dbReference type="ARBA" id="ARBA00022679"/>
    </source>
</evidence>
<dbReference type="AlphaFoldDB" id="A0A7G9SBV7"/>
<name>A0A7G9SBV7_9SPHN</name>
<dbReference type="GO" id="GO:0016758">
    <property type="term" value="F:hexosyltransferase activity"/>
    <property type="evidence" value="ECO:0007669"/>
    <property type="project" value="TreeGrafter"/>
</dbReference>
<dbReference type="Pfam" id="PF03808">
    <property type="entry name" value="Glyco_tran_WecG"/>
    <property type="match status" value="1"/>
</dbReference>
<dbReference type="Proteomes" id="UP000515955">
    <property type="component" value="Chromosome"/>
</dbReference>
<dbReference type="CDD" id="cd06533">
    <property type="entry name" value="Glyco_transf_WecG_TagA"/>
    <property type="match status" value="1"/>
</dbReference>
<keyword evidence="1" id="KW-0328">Glycosyltransferase</keyword>
<dbReference type="NCBIfam" id="TIGR00696">
    <property type="entry name" value="wecG_tagA_cpsF"/>
    <property type="match status" value="1"/>
</dbReference>
<evidence type="ECO:0000313" key="3">
    <source>
        <dbReference type="EMBL" id="QNN65332.1"/>
    </source>
</evidence>
<accession>A0A7G9SBV7</accession>
<proteinExistence type="predicted"/>
<dbReference type="EMBL" id="CP060717">
    <property type="protein sequence ID" value="QNN65332.1"/>
    <property type="molecule type" value="Genomic_DNA"/>
</dbReference>
<sequence length="255" mass="28115">MPIRRRHRFLDVDFDMMTMDEVLGWLATRGADDPFAFVVTPNVDHLVRLHSGKPEAGPLAKAYREAALCVCDSRVLRRLAAWRGVELTVVPGSDLTAALFRAETGLEGKVAVVGGNRRLLETLRAQFPQLDFVQHIPPMGLAKNGAAIEEAARFVGEAGSRLSFLAVGSPQQELVAMRAAAMPGACGTALCIGASLEFLSGDQRRAPAWMRRAGVEWLFRLLSEPKRMWRRYLVEGPKIFALAWHWRGPNGQAEA</sequence>
<evidence type="ECO:0000256" key="1">
    <source>
        <dbReference type="ARBA" id="ARBA00022676"/>
    </source>
</evidence>
<keyword evidence="2 3" id="KW-0808">Transferase</keyword>
<dbReference type="KEGG" id="srhi:H9L12_01460"/>
<organism evidence="3 4">
    <name type="scientific">Sphingomonas rhizophila</name>
    <dbReference type="NCBI Taxonomy" id="2071607"/>
    <lineage>
        <taxon>Bacteria</taxon>
        <taxon>Pseudomonadati</taxon>
        <taxon>Pseudomonadota</taxon>
        <taxon>Alphaproteobacteria</taxon>
        <taxon>Sphingomonadales</taxon>
        <taxon>Sphingomonadaceae</taxon>
        <taxon>Sphingomonas</taxon>
    </lineage>
</organism>
<protein>
    <submittedName>
        <fullName evidence="3">WecB/TagA/CpsF family glycosyltransferase</fullName>
    </submittedName>
</protein>
<keyword evidence="4" id="KW-1185">Reference proteome</keyword>
<dbReference type="PANTHER" id="PTHR34136:SF1">
    <property type="entry name" value="UDP-N-ACETYL-D-MANNOSAMINURONIC ACID TRANSFERASE"/>
    <property type="match status" value="1"/>
</dbReference>
<evidence type="ECO:0000313" key="4">
    <source>
        <dbReference type="Proteomes" id="UP000515955"/>
    </source>
</evidence>
<dbReference type="PANTHER" id="PTHR34136">
    <property type="match status" value="1"/>
</dbReference>
<gene>
    <name evidence="3" type="ORF">H9L12_01460</name>
</gene>